<keyword evidence="11 19" id="KW-0756">Sterol biosynthesis</keyword>
<keyword evidence="13 19" id="KW-1207">Sterol metabolism</keyword>
<evidence type="ECO:0000256" key="20">
    <source>
        <dbReference type="SAM" id="MobiDB-lite"/>
    </source>
</evidence>
<dbReference type="GO" id="GO:0006084">
    <property type="term" value="P:acetyl-CoA metabolic process"/>
    <property type="evidence" value="ECO:0007669"/>
    <property type="project" value="InterPro"/>
</dbReference>
<evidence type="ECO:0000256" key="12">
    <source>
        <dbReference type="ARBA" id="ARBA00023098"/>
    </source>
</evidence>
<feature type="active site" description="Acyl-thioester intermediate" evidence="17">
    <location>
        <position position="129"/>
    </location>
</feature>
<evidence type="ECO:0000256" key="3">
    <source>
        <dbReference type="ARBA" id="ARBA00007061"/>
    </source>
</evidence>
<dbReference type="InterPro" id="IPR000590">
    <property type="entry name" value="HMG_CoA_synt_AS"/>
</dbReference>
<keyword evidence="14 19" id="KW-0753">Steroid metabolism</keyword>
<keyword evidence="6 19" id="KW-0444">Lipid biosynthesis</keyword>
<evidence type="ECO:0000256" key="17">
    <source>
        <dbReference type="PIRSR" id="PIRSR610122-1"/>
    </source>
</evidence>
<feature type="region of interest" description="Disordered" evidence="20">
    <location>
        <begin position="452"/>
        <end position="505"/>
    </location>
</feature>
<evidence type="ECO:0000259" key="22">
    <source>
        <dbReference type="Pfam" id="PF08540"/>
    </source>
</evidence>
<evidence type="ECO:0000256" key="19">
    <source>
        <dbReference type="RuleBase" id="RU364071"/>
    </source>
</evidence>
<feature type="domain" description="Hydroxymethylglutaryl-coenzyme A synthase N-terminal" evidence="21">
    <location>
        <begin position="13"/>
        <end position="155"/>
    </location>
</feature>
<keyword evidence="7" id="KW-0153">Cholesterol metabolism</keyword>
<dbReference type="SUPFAM" id="SSF53901">
    <property type="entry name" value="Thiolase-like"/>
    <property type="match status" value="2"/>
</dbReference>
<accession>A0A8D0TK48</accession>
<evidence type="ECO:0000256" key="1">
    <source>
        <dbReference type="ARBA" id="ARBA00004496"/>
    </source>
</evidence>
<gene>
    <name evidence="23" type="primary">HMGCS1</name>
</gene>
<feature type="active site" description="Proton donor/acceptor" evidence="17">
    <location>
        <position position="95"/>
    </location>
</feature>
<dbReference type="Ensembl" id="ENSSSCT00025102274.1">
    <property type="protein sequence ID" value="ENSSSCP00025045247.1"/>
    <property type="gene ID" value="ENSSSCG00025074014.1"/>
</dbReference>
<evidence type="ECO:0000256" key="6">
    <source>
        <dbReference type="ARBA" id="ARBA00022516"/>
    </source>
</evidence>
<keyword evidence="9" id="KW-0152">Cholesterol biosynthesis</keyword>
<proteinExistence type="inferred from homology"/>
<evidence type="ECO:0000256" key="7">
    <source>
        <dbReference type="ARBA" id="ARBA00022548"/>
    </source>
</evidence>
<dbReference type="Pfam" id="PF08540">
    <property type="entry name" value="HMG_CoA_synt_C"/>
    <property type="match status" value="1"/>
</dbReference>
<keyword evidence="5" id="KW-0963">Cytoplasm</keyword>
<feature type="binding site" evidence="18">
    <location>
        <position position="254"/>
    </location>
    <ligand>
        <name>CoA</name>
        <dbReference type="ChEBI" id="CHEBI:57287"/>
    </ligand>
</feature>
<dbReference type="GO" id="GO:0006695">
    <property type="term" value="P:cholesterol biosynthetic process"/>
    <property type="evidence" value="ECO:0007669"/>
    <property type="project" value="UniProtKB-KW"/>
</dbReference>
<name>A0A8D0TK48_PIG</name>
<keyword evidence="8 19" id="KW-0808">Transferase</keyword>
<evidence type="ECO:0000256" key="9">
    <source>
        <dbReference type="ARBA" id="ARBA00022778"/>
    </source>
</evidence>
<comment type="subunit">
    <text evidence="4">Homodimer.</text>
</comment>
<evidence type="ECO:0000256" key="10">
    <source>
        <dbReference type="ARBA" id="ARBA00022955"/>
    </source>
</evidence>
<sequence length="505" mass="56517">MPGSLPLNAEACWPKDVGIVALEIYFPSQYVDQAELEKYDGVAAGRYTIGLGQAKMGFCTDREDINSLCMTVVQNLMERNSLSYDCIGRLEVGTETIIDKSKSVKTNLMQLFEESGNTDIEGIDTINACYGGTAAVFNAVNWIESSSWDGYGSRVATAMAWVAQQKYMDTFLFVLIGLRGTHMQHAYDFYKPDMLSEYPIVDGKLSIECYLSALDRCYSVYRKKIHARWQKEGNDKDFTLNDFGFMVFHSPYCKLVQKSLARMLLNDFLNDQNRDKNSIYSGLEAFGDVKLEDTYFDRDVEKAFMKASSELFNQKTKASLLVSNQNGNMYTSSLYGCLASVLAQYSPQELAGKRIGMFSYGSGLAATLYSLKVTQDATPGSALDKIIASLCDLKSRLDSRTCVAPDVFTENMKLREDTHHLVNYIPQSSIDSLFEGTWYLVRVDEKHRRTYARRPSRNESTLDEGVELVHSSTATEHIPSPAKKVPRLPATAAEPEVAVISNGEH</sequence>
<dbReference type="PANTHER" id="PTHR43323">
    <property type="entry name" value="3-HYDROXY-3-METHYLGLUTARYL COENZYME A SYNTHASE"/>
    <property type="match status" value="1"/>
</dbReference>
<evidence type="ECO:0000256" key="4">
    <source>
        <dbReference type="ARBA" id="ARBA00011738"/>
    </source>
</evidence>
<evidence type="ECO:0000256" key="16">
    <source>
        <dbReference type="ARBA" id="ARBA00049887"/>
    </source>
</evidence>
<feature type="binding site" evidence="18">
    <location>
        <position position="206"/>
    </location>
    <ligand>
        <name>CoA</name>
        <dbReference type="ChEBI" id="CHEBI:57287"/>
    </ligand>
</feature>
<dbReference type="NCBIfam" id="TIGR01833">
    <property type="entry name" value="HMG-CoA-S_euk"/>
    <property type="match status" value="1"/>
</dbReference>
<dbReference type="InterPro" id="IPR010122">
    <property type="entry name" value="HMG_CoA_synthase_euk"/>
</dbReference>
<comment type="catalytic activity">
    <reaction evidence="16">
        <text>acetoacetyl-CoA + acetyl-CoA + H2O = (3S)-3-hydroxy-3-methylglutaryl-CoA + CoA + H(+)</text>
        <dbReference type="Rhea" id="RHEA:10188"/>
        <dbReference type="ChEBI" id="CHEBI:15377"/>
        <dbReference type="ChEBI" id="CHEBI:15378"/>
        <dbReference type="ChEBI" id="CHEBI:43074"/>
        <dbReference type="ChEBI" id="CHEBI:57286"/>
        <dbReference type="ChEBI" id="CHEBI:57287"/>
        <dbReference type="ChEBI" id="CHEBI:57288"/>
        <dbReference type="EC" id="2.3.3.10"/>
    </reaction>
    <physiologicalReaction direction="left-to-right" evidence="16">
        <dbReference type="Rhea" id="RHEA:10189"/>
    </physiologicalReaction>
</comment>
<evidence type="ECO:0000256" key="13">
    <source>
        <dbReference type="ARBA" id="ARBA00023166"/>
    </source>
</evidence>
<dbReference type="PANTHER" id="PTHR43323:SF4">
    <property type="entry name" value="HYDROXYMETHYLGLUTARYL-COA SYNTHASE, CYTOPLASMIC"/>
    <property type="match status" value="1"/>
</dbReference>
<organism evidence="23 24">
    <name type="scientific">Sus scrofa</name>
    <name type="common">Pig</name>
    <dbReference type="NCBI Taxonomy" id="9823"/>
    <lineage>
        <taxon>Eukaryota</taxon>
        <taxon>Metazoa</taxon>
        <taxon>Chordata</taxon>
        <taxon>Craniata</taxon>
        <taxon>Vertebrata</taxon>
        <taxon>Euteleostomi</taxon>
        <taxon>Mammalia</taxon>
        <taxon>Eutheria</taxon>
        <taxon>Laurasiatheria</taxon>
        <taxon>Artiodactyla</taxon>
        <taxon>Suina</taxon>
        <taxon>Suidae</taxon>
        <taxon>Sus</taxon>
    </lineage>
</organism>
<dbReference type="InterPro" id="IPR016039">
    <property type="entry name" value="Thiolase-like"/>
</dbReference>
<evidence type="ECO:0000256" key="5">
    <source>
        <dbReference type="ARBA" id="ARBA00022490"/>
    </source>
</evidence>
<dbReference type="GO" id="GO:0010142">
    <property type="term" value="P:farnesyl diphosphate biosynthetic process, mevalonate pathway"/>
    <property type="evidence" value="ECO:0007669"/>
    <property type="project" value="InterPro"/>
</dbReference>
<dbReference type="Gene3D" id="3.40.47.10">
    <property type="match status" value="1"/>
</dbReference>
<comment type="function">
    <text evidence="15">Catalyzes the first irreversible step in ketogenesis, condensing acetyl-CoA to acetoacetyl-CoA to form HMG-CoA, which is converted by HMG-CoA reductase (HMGCR) into mevalonate.</text>
</comment>
<dbReference type="CDD" id="cd00827">
    <property type="entry name" value="init_cond_enzymes"/>
    <property type="match status" value="1"/>
</dbReference>
<evidence type="ECO:0000256" key="8">
    <source>
        <dbReference type="ARBA" id="ARBA00022679"/>
    </source>
</evidence>
<dbReference type="PROSITE" id="PS01226">
    <property type="entry name" value="HMG_COA_SYNTHASE"/>
    <property type="match status" value="1"/>
</dbReference>
<evidence type="ECO:0000313" key="23">
    <source>
        <dbReference type="Ensembl" id="ENSSSCP00025045247.1"/>
    </source>
</evidence>
<evidence type="ECO:0000256" key="2">
    <source>
        <dbReference type="ARBA" id="ARBA00005218"/>
    </source>
</evidence>
<evidence type="ECO:0000256" key="15">
    <source>
        <dbReference type="ARBA" id="ARBA00037714"/>
    </source>
</evidence>
<dbReference type="AlphaFoldDB" id="A0A8D0TK48"/>
<comment type="subcellular location">
    <subcellularLocation>
        <location evidence="1">Cytoplasm</location>
    </subcellularLocation>
</comment>
<dbReference type="InterPro" id="IPR013528">
    <property type="entry name" value="HMG_CoA_synth_N"/>
</dbReference>
<evidence type="ECO:0000259" key="21">
    <source>
        <dbReference type="Pfam" id="PF01154"/>
    </source>
</evidence>
<dbReference type="InterPro" id="IPR013746">
    <property type="entry name" value="HMG_CoA_synt_C_dom"/>
</dbReference>
<keyword evidence="12 19" id="KW-0443">Lipid metabolism</keyword>
<evidence type="ECO:0000313" key="24">
    <source>
        <dbReference type="Proteomes" id="UP000694727"/>
    </source>
</evidence>
<feature type="active site" description="Proton donor/acceptor" evidence="17">
    <location>
        <position position="249"/>
    </location>
</feature>
<dbReference type="GO" id="GO:0005737">
    <property type="term" value="C:cytoplasm"/>
    <property type="evidence" value="ECO:0007669"/>
    <property type="project" value="UniProtKB-SubCell"/>
</dbReference>
<dbReference type="GO" id="GO:0004421">
    <property type="term" value="F:hydroxymethylglutaryl-CoA synthase activity"/>
    <property type="evidence" value="ECO:0007669"/>
    <property type="project" value="UniProtKB-EC"/>
</dbReference>
<feature type="domain" description="Hydroxymethylglutaryl-coenzyme A synthase C-terminal" evidence="22">
    <location>
        <begin position="177"/>
        <end position="454"/>
    </location>
</feature>
<dbReference type="EC" id="2.3.3.10" evidence="19"/>
<comment type="similarity">
    <text evidence="3 19">Belongs to the thiolase-like superfamily. HMG-CoA synthase family.</text>
</comment>
<dbReference type="Pfam" id="PF01154">
    <property type="entry name" value="HMG_CoA_synt_N"/>
    <property type="match status" value="1"/>
</dbReference>
<evidence type="ECO:0000256" key="18">
    <source>
        <dbReference type="PIRSR" id="PIRSR610122-2"/>
    </source>
</evidence>
<evidence type="ECO:0000256" key="11">
    <source>
        <dbReference type="ARBA" id="ARBA00023011"/>
    </source>
</evidence>
<reference evidence="23" key="1">
    <citation type="submission" date="2025-08" db="UniProtKB">
        <authorList>
            <consortium name="Ensembl"/>
        </authorList>
    </citation>
    <scope>IDENTIFICATION</scope>
</reference>
<comment type="function">
    <text evidence="19">Catalyzes the condensation of acetyl-CoA with acetoacetyl-CoA to form HMG-CoA.</text>
</comment>
<keyword evidence="10 19" id="KW-0752">Steroid biosynthesis</keyword>
<dbReference type="FunFam" id="3.40.47.10:FF:000008">
    <property type="entry name" value="3-hydroxy-3-methylglutaryl coenzyme A synthase"/>
    <property type="match status" value="1"/>
</dbReference>
<dbReference type="Proteomes" id="UP000694727">
    <property type="component" value="Unplaced"/>
</dbReference>
<evidence type="ECO:0000256" key="14">
    <source>
        <dbReference type="ARBA" id="ARBA00023221"/>
    </source>
</evidence>
<dbReference type="UniPathway" id="UPA00058">
    <property type="reaction ID" value="UER00102"/>
</dbReference>
<protein>
    <recommendedName>
        <fullName evidence="19">Hydroxymethylglutaryl-CoA synthase</fullName>
        <shortName evidence="19">HMG-CoA synthase</shortName>
        <ecNumber evidence="19">2.3.3.10</ecNumber>
    </recommendedName>
    <alternativeName>
        <fullName evidence="19">3-hydroxy-3-methylglutaryl coenzyme A synthase</fullName>
    </alternativeName>
</protein>
<feature type="binding site" evidence="18">
    <location>
        <position position="258"/>
    </location>
    <ligand>
        <name>CoA</name>
        <dbReference type="ChEBI" id="CHEBI:57287"/>
    </ligand>
</feature>
<comment type="pathway">
    <text evidence="2 19">Metabolic intermediate biosynthesis; (R)-mevalonate biosynthesis; (R)-mevalonate from acetyl-CoA: step 2/3.</text>
</comment>